<proteinExistence type="inferred from homology"/>
<protein>
    <submittedName>
        <fullName evidence="9">Outer membrane protein TolC</fullName>
    </submittedName>
</protein>
<dbReference type="GO" id="GO:0009279">
    <property type="term" value="C:cell outer membrane"/>
    <property type="evidence" value="ECO:0007669"/>
    <property type="project" value="UniProtKB-SubCell"/>
</dbReference>
<evidence type="ECO:0000256" key="2">
    <source>
        <dbReference type="ARBA" id="ARBA00007613"/>
    </source>
</evidence>
<dbReference type="PANTHER" id="PTHR30026:SF20">
    <property type="entry name" value="OUTER MEMBRANE PROTEIN TOLC"/>
    <property type="match status" value="1"/>
</dbReference>
<dbReference type="EMBL" id="FOZL01000001">
    <property type="protein sequence ID" value="SFS12155.1"/>
    <property type="molecule type" value="Genomic_DNA"/>
</dbReference>
<evidence type="ECO:0000256" key="3">
    <source>
        <dbReference type="ARBA" id="ARBA00022448"/>
    </source>
</evidence>
<keyword evidence="5" id="KW-0812">Transmembrane</keyword>
<feature type="region of interest" description="Disordered" evidence="8">
    <location>
        <begin position="34"/>
        <end position="71"/>
    </location>
</feature>
<keyword evidence="3" id="KW-0813">Transport</keyword>
<dbReference type="GO" id="GO:0015288">
    <property type="term" value="F:porin activity"/>
    <property type="evidence" value="ECO:0007669"/>
    <property type="project" value="TreeGrafter"/>
</dbReference>
<dbReference type="Gene3D" id="1.20.1600.10">
    <property type="entry name" value="Outer membrane efflux proteins (OEP)"/>
    <property type="match status" value="1"/>
</dbReference>
<evidence type="ECO:0000256" key="8">
    <source>
        <dbReference type="SAM" id="MobiDB-lite"/>
    </source>
</evidence>
<keyword evidence="10" id="KW-1185">Reference proteome</keyword>
<reference evidence="9 10" key="1">
    <citation type="submission" date="2016-10" db="EMBL/GenBank/DDBJ databases">
        <authorList>
            <person name="de Groot N.N."/>
        </authorList>
    </citation>
    <scope>NUCLEOTIDE SEQUENCE [LARGE SCALE GENOMIC DNA]</scope>
    <source>
        <strain evidence="9 10">DSM 21001</strain>
    </source>
</reference>
<keyword evidence="4" id="KW-1134">Transmembrane beta strand</keyword>
<evidence type="ECO:0000256" key="5">
    <source>
        <dbReference type="ARBA" id="ARBA00022692"/>
    </source>
</evidence>
<dbReference type="InterPro" id="IPR051906">
    <property type="entry name" value="TolC-like"/>
</dbReference>
<dbReference type="AlphaFoldDB" id="A0A1I6M8V9"/>
<evidence type="ECO:0000256" key="7">
    <source>
        <dbReference type="ARBA" id="ARBA00023237"/>
    </source>
</evidence>
<dbReference type="GO" id="GO:1990281">
    <property type="term" value="C:efflux pump complex"/>
    <property type="evidence" value="ECO:0007669"/>
    <property type="project" value="TreeGrafter"/>
</dbReference>
<dbReference type="SUPFAM" id="SSF56954">
    <property type="entry name" value="Outer membrane efflux proteins (OEP)"/>
    <property type="match status" value="1"/>
</dbReference>
<comment type="subcellular location">
    <subcellularLocation>
        <location evidence="1">Cell outer membrane</location>
    </subcellularLocation>
</comment>
<evidence type="ECO:0000256" key="4">
    <source>
        <dbReference type="ARBA" id="ARBA00022452"/>
    </source>
</evidence>
<dbReference type="OrthoDB" id="9813458at2"/>
<accession>A0A1I6M8V9</accession>
<keyword evidence="7" id="KW-0998">Cell outer membrane</keyword>
<evidence type="ECO:0000256" key="6">
    <source>
        <dbReference type="ARBA" id="ARBA00023136"/>
    </source>
</evidence>
<feature type="compositionally biased region" description="Polar residues" evidence="8">
    <location>
        <begin position="48"/>
        <end position="66"/>
    </location>
</feature>
<comment type="similarity">
    <text evidence="2">Belongs to the outer membrane factor (OMF) (TC 1.B.17) family.</text>
</comment>
<dbReference type="Pfam" id="PF02321">
    <property type="entry name" value="OEP"/>
    <property type="match status" value="1"/>
</dbReference>
<evidence type="ECO:0000313" key="10">
    <source>
        <dbReference type="Proteomes" id="UP000199024"/>
    </source>
</evidence>
<organism evidence="9 10">
    <name type="scientific">Granulicella pectinivorans</name>
    <dbReference type="NCBI Taxonomy" id="474950"/>
    <lineage>
        <taxon>Bacteria</taxon>
        <taxon>Pseudomonadati</taxon>
        <taxon>Acidobacteriota</taxon>
        <taxon>Terriglobia</taxon>
        <taxon>Terriglobales</taxon>
        <taxon>Acidobacteriaceae</taxon>
        <taxon>Granulicella</taxon>
    </lineage>
</organism>
<evidence type="ECO:0000313" key="9">
    <source>
        <dbReference type="EMBL" id="SFS12155.1"/>
    </source>
</evidence>
<dbReference type="PANTHER" id="PTHR30026">
    <property type="entry name" value="OUTER MEMBRANE PROTEIN TOLC"/>
    <property type="match status" value="1"/>
</dbReference>
<sequence>MNNPYRKTVPFIRLRLLLLGVVAWTFGPALMSAQQGQSQGPKAQQVQLSGFPQGNNSASLQQSASPSTTSSVNTINTTVQVQGAYQGSVLGPVSGDGPVSLTFAEAIRRGLQYNLGTLDSSASLKQARAQRLSALSQMLPNIYATLLESGAKTDLQTQGLSSGVFGGGAVLPTVVGPYHYYSAEVNLSEEFSFTSLHNLRSADDARQAALMNGRDAREMVVLAVSGSYLRVLATQALVASQEAQVEYAKVSYKQAQDQMEAGTKAQIDANRSLVELQSQQQRLTSDKAQLAKEQMSLARVIGLPLDRQLVLSETLPTSAPELPGVDSAVKEGLDHRADLMAAGLQVKAAQQALNASKSEYLPSFSVNGSYGLQGVNPNKGANVFQATATLNIPIWSSGRVRSDVQQADAAVDQRKSEFADKKGVVEHDVRTALLDLNVAAEQVKVAESNRQLALSTLKQSQDRFAAGVTTSVEVVQSQESLGSAELDYINGLFSLNVGRINLARATGQAEAVVPTLIQ</sequence>
<dbReference type="RefSeq" id="WP_089839007.1">
    <property type="nucleotide sequence ID" value="NZ_FOZL01000001.1"/>
</dbReference>
<dbReference type="Proteomes" id="UP000199024">
    <property type="component" value="Unassembled WGS sequence"/>
</dbReference>
<dbReference type="GO" id="GO:0015562">
    <property type="term" value="F:efflux transmembrane transporter activity"/>
    <property type="evidence" value="ECO:0007669"/>
    <property type="project" value="InterPro"/>
</dbReference>
<evidence type="ECO:0000256" key="1">
    <source>
        <dbReference type="ARBA" id="ARBA00004442"/>
    </source>
</evidence>
<keyword evidence="6" id="KW-0472">Membrane</keyword>
<dbReference type="STRING" id="474950.SAMN05421771_2072"/>
<dbReference type="InterPro" id="IPR003423">
    <property type="entry name" value="OMP_efflux"/>
</dbReference>
<feature type="compositionally biased region" description="Low complexity" evidence="8">
    <location>
        <begin position="34"/>
        <end position="47"/>
    </location>
</feature>
<gene>
    <name evidence="9" type="ORF">SAMN05421771_2072</name>
</gene>
<name>A0A1I6M8V9_9BACT</name>